<dbReference type="Proteomes" id="UP000321830">
    <property type="component" value="Unassembled WGS sequence"/>
</dbReference>
<organism evidence="3 4">
    <name type="scientific">Enterococcus villorum</name>
    <dbReference type="NCBI Taxonomy" id="112904"/>
    <lineage>
        <taxon>Bacteria</taxon>
        <taxon>Bacillati</taxon>
        <taxon>Bacillota</taxon>
        <taxon>Bacilli</taxon>
        <taxon>Lactobacillales</taxon>
        <taxon>Enterococcaceae</taxon>
        <taxon>Enterococcus</taxon>
    </lineage>
</organism>
<proteinExistence type="predicted"/>
<name>A0A511J3K4_9ENTE</name>
<evidence type="ECO:0000256" key="2">
    <source>
        <dbReference type="PIRSR" id="PIRSR605754-1"/>
    </source>
</evidence>
<dbReference type="Pfam" id="PF04203">
    <property type="entry name" value="Sortase"/>
    <property type="match status" value="1"/>
</dbReference>
<feature type="active site" description="Acyl-thioester intermediate" evidence="2">
    <location>
        <position position="198"/>
    </location>
</feature>
<dbReference type="GO" id="GO:0016787">
    <property type="term" value="F:hydrolase activity"/>
    <property type="evidence" value="ECO:0007669"/>
    <property type="project" value="UniProtKB-KW"/>
</dbReference>
<evidence type="ECO:0000313" key="4">
    <source>
        <dbReference type="Proteomes" id="UP000321830"/>
    </source>
</evidence>
<gene>
    <name evidence="3" type="ORF">EVI01_15960</name>
</gene>
<dbReference type="AlphaFoldDB" id="A0A511J3K4"/>
<reference evidence="3 4" key="1">
    <citation type="submission" date="2019-07" db="EMBL/GenBank/DDBJ databases">
        <title>Whole genome shotgun sequence of Enterococcus villorum NBRC 100699.</title>
        <authorList>
            <person name="Hosoyama A."/>
            <person name="Uohara A."/>
            <person name="Ohji S."/>
            <person name="Ichikawa N."/>
        </authorList>
    </citation>
    <scope>NUCLEOTIDE SEQUENCE [LARGE SCALE GENOMIC DNA]</scope>
    <source>
        <strain evidence="3 4">NBRC 100699</strain>
    </source>
</reference>
<dbReference type="EMBL" id="BJWF01000018">
    <property type="protein sequence ID" value="GEL92259.1"/>
    <property type="molecule type" value="Genomic_DNA"/>
</dbReference>
<evidence type="ECO:0000313" key="3">
    <source>
        <dbReference type="EMBL" id="GEL92259.1"/>
    </source>
</evidence>
<dbReference type="Gene3D" id="2.40.260.10">
    <property type="entry name" value="Sortase"/>
    <property type="match status" value="1"/>
</dbReference>
<dbReference type="SUPFAM" id="SSF63817">
    <property type="entry name" value="Sortase"/>
    <property type="match status" value="1"/>
</dbReference>
<keyword evidence="1" id="KW-0378">Hydrolase</keyword>
<evidence type="ECO:0008006" key="5">
    <source>
        <dbReference type="Google" id="ProtNLM"/>
    </source>
</evidence>
<protein>
    <recommendedName>
        <fullName evidence="5">Class D sortase</fullName>
    </recommendedName>
</protein>
<sequence>MSKKRKKGRLKRMISSCLIALAFLILNYSLIYVIGQPVIHFVTSSIQTLLLAKAPTFKENIEPIPMKQLVSETGNELASSKIQFPRYGQLYGEINVPTIQLKTSLYFGDSATILRNGAGQYMGSVFPGELGTTLIGGHNSDSFGKLINIKPQDKITVQTNYGRYQYVVEETRVANKQDAQIMREIRQRKTSELILYTCYPIDSIGLTDQRLFVTAKLNAGPQINENK</sequence>
<dbReference type="InterPro" id="IPR023365">
    <property type="entry name" value="Sortase_dom-sf"/>
</dbReference>
<feature type="active site" description="Proton donor/acceptor" evidence="2">
    <location>
        <position position="138"/>
    </location>
</feature>
<comment type="caution">
    <text evidence="3">The sequence shown here is derived from an EMBL/GenBank/DDBJ whole genome shotgun (WGS) entry which is preliminary data.</text>
</comment>
<dbReference type="CDD" id="cd05828">
    <property type="entry name" value="Sortase_D_1"/>
    <property type="match status" value="1"/>
</dbReference>
<dbReference type="NCBIfam" id="TIGR01076">
    <property type="entry name" value="sortase_fam"/>
    <property type="match status" value="1"/>
</dbReference>
<dbReference type="InterPro" id="IPR041999">
    <property type="entry name" value="Sortase_D_1"/>
</dbReference>
<dbReference type="InterPro" id="IPR005754">
    <property type="entry name" value="Sortase"/>
</dbReference>
<dbReference type="RefSeq" id="WP_010750629.1">
    <property type="nucleotide sequence ID" value="NZ_BJWF01000018.1"/>
</dbReference>
<accession>A0A511J3K4</accession>
<evidence type="ECO:0000256" key="1">
    <source>
        <dbReference type="ARBA" id="ARBA00022801"/>
    </source>
</evidence>